<keyword evidence="2" id="KW-1185">Reference proteome</keyword>
<protein>
    <submittedName>
        <fullName evidence="1">Ribosomal protein S21/MRP21</fullName>
    </submittedName>
</protein>
<dbReference type="GO" id="GO:0005840">
    <property type="term" value="C:ribosome"/>
    <property type="evidence" value="ECO:0007669"/>
    <property type="project" value="UniProtKB-KW"/>
</dbReference>
<comment type="caution">
    <text evidence="1">The sequence shown here is derived from an EMBL/GenBank/DDBJ whole genome shotgun (WGS) entry which is preliminary data.</text>
</comment>
<name>A0A4V6BLH3_9BACT</name>
<dbReference type="EMBL" id="SZVO01000010">
    <property type="protein sequence ID" value="TKT90343.1"/>
    <property type="molecule type" value="Genomic_DNA"/>
</dbReference>
<reference evidence="1 2" key="1">
    <citation type="submission" date="2019-05" db="EMBL/GenBank/DDBJ databases">
        <title>Dyadobacter AR-3-8 sp. nov., isolated from arctic soil.</title>
        <authorList>
            <person name="Chaudhary D.K."/>
        </authorList>
    </citation>
    <scope>NUCLEOTIDE SEQUENCE [LARGE SCALE GENOMIC DNA]</scope>
    <source>
        <strain evidence="1 2">AR-3-8</strain>
    </source>
</reference>
<dbReference type="AlphaFoldDB" id="A0A4V6BLH3"/>
<keyword evidence="1" id="KW-0687">Ribonucleoprotein</keyword>
<evidence type="ECO:0000313" key="1">
    <source>
        <dbReference type="EMBL" id="TKT90343.1"/>
    </source>
</evidence>
<evidence type="ECO:0000313" key="2">
    <source>
        <dbReference type="Proteomes" id="UP000304900"/>
    </source>
</evidence>
<dbReference type="RefSeq" id="WP_137342106.1">
    <property type="nucleotide sequence ID" value="NZ_BSQH01000004.1"/>
</dbReference>
<accession>A0A4V6BLH3</accession>
<dbReference type="Proteomes" id="UP000304900">
    <property type="component" value="Unassembled WGS sequence"/>
</dbReference>
<proteinExistence type="predicted"/>
<keyword evidence="1" id="KW-0689">Ribosomal protein</keyword>
<gene>
    <name evidence="1" type="ORF">FDK13_21665</name>
</gene>
<sequence>MIDLQVGIQRITPLIDDPKYFLFLNTFRDAHWASKVLKHYQKNIVLYLKANTTIRIKDGIDIELAFQNGRLKAIVQSNGPLKEFDAYDLIK</sequence>
<organism evidence="1 2">
    <name type="scientific">Dyadobacter frigoris</name>
    <dbReference type="NCBI Taxonomy" id="2576211"/>
    <lineage>
        <taxon>Bacteria</taxon>
        <taxon>Pseudomonadati</taxon>
        <taxon>Bacteroidota</taxon>
        <taxon>Cytophagia</taxon>
        <taxon>Cytophagales</taxon>
        <taxon>Spirosomataceae</taxon>
        <taxon>Dyadobacter</taxon>
    </lineage>
</organism>
<dbReference type="OrthoDB" id="706332at2"/>